<sequence length="67" mass="7812">MHGIINECIILYAMDLYYYNFLLLVCFRLSGIVFYIYAIQSKNRKNIIINICCINAIPINIGIFIFA</sequence>
<proteinExistence type="predicted"/>
<evidence type="ECO:0000256" key="1">
    <source>
        <dbReference type="SAM" id="Phobius"/>
    </source>
</evidence>
<comment type="caution">
    <text evidence="2">The sequence shown here is derived from an EMBL/GenBank/DDBJ whole genome shotgun (WGS) entry which is preliminary data.</text>
</comment>
<dbReference type="EMBL" id="NJAJ01000003">
    <property type="protein sequence ID" value="PHM67537.1"/>
    <property type="molecule type" value="Genomic_DNA"/>
</dbReference>
<keyword evidence="1" id="KW-1133">Transmembrane helix</keyword>
<gene>
    <name evidence="2" type="ORF">Xsto_00420</name>
</gene>
<feature type="transmembrane region" description="Helical" evidence="1">
    <location>
        <begin position="47"/>
        <end position="66"/>
    </location>
</feature>
<organism evidence="2 3">
    <name type="scientific">Xenorhabdus stockiae</name>
    <dbReference type="NCBI Taxonomy" id="351614"/>
    <lineage>
        <taxon>Bacteria</taxon>
        <taxon>Pseudomonadati</taxon>
        <taxon>Pseudomonadota</taxon>
        <taxon>Gammaproteobacteria</taxon>
        <taxon>Enterobacterales</taxon>
        <taxon>Morganellaceae</taxon>
        <taxon>Xenorhabdus</taxon>
    </lineage>
</organism>
<accession>A0A2D0KWD5</accession>
<keyword evidence="1" id="KW-0472">Membrane</keyword>
<name>A0A2D0KWD5_9GAMM</name>
<evidence type="ECO:0000313" key="2">
    <source>
        <dbReference type="EMBL" id="PHM67537.1"/>
    </source>
</evidence>
<keyword evidence="1" id="KW-0812">Transmembrane</keyword>
<dbReference type="AlphaFoldDB" id="A0A2D0KWD5"/>
<reference evidence="2 3" key="1">
    <citation type="journal article" date="2017" name="Nat. Microbiol.">
        <title>Natural product diversity associated with the nematode symbionts Photorhabdus and Xenorhabdus.</title>
        <authorList>
            <person name="Tobias N.J."/>
            <person name="Wolff H."/>
            <person name="Djahanschiri B."/>
            <person name="Grundmann F."/>
            <person name="Kronenwerth M."/>
            <person name="Shi Y.M."/>
            <person name="Simonyi S."/>
            <person name="Grun P."/>
            <person name="Shapiro-Ilan D."/>
            <person name="Pidot S.J."/>
            <person name="Stinear T.P."/>
            <person name="Ebersberger I."/>
            <person name="Bode H.B."/>
        </authorList>
    </citation>
    <scope>NUCLEOTIDE SEQUENCE [LARGE SCALE GENOMIC DNA]</scope>
    <source>
        <strain evidence="2 3">DSM 17904</strain>
    </source>
</reference>
<dbReference type="Proteomes" id="UP000222366">
    <property type="component" value="Unassembled WGS sequence"/>
</dbReference>
<keyword evidence="3" id="KW-1185">Reference proteome</keyword>
<evidence type="ECO:0000313" key="3">
    <source>
        <dbReference type="Proteomes" id="UP000222366"/>
    </source>
</evidence>
<feature type="transmembrane region" description="Helical" evidence="1">
    <location>
        <begin position="16"/>
        <end position="38"/>
    </location>
</feature>
<protein>
    <submittedName>
        <fullName evidence="2">Uncharacterized protein</fullName>
    </submittedName>
</protein>